<keyword evidence="3" id="KW-1185">Reference proteome</keyword>
<dbReference type="RefSeq" id="WP_163045180.1">
    <property type="nucleotide sequence ID" value="NZ_JAAAMJ010000015.1"/>
</dbReference>
<gene>
    <name evidence="2" type="ORF">GTW51_16700</name>
</gene>
<comment type="caution">
    <text evidence="2">The sequence shown here is derived from an EMBL/GenBank/DDBJ whole genome shotgun (WGS) entry which is preliminary data.</text>
</comment>
<evidence type="ECO:0000313" key="2">
    <source>
        <dbReference type="EMBL" id="NDV88342.1"/>
    </source>
</evidence>
<organism evidence="2 3">
    <name type="scientific">Aurantimonas aggregata</name>
    <dbReference type="NCBI Taxonomy" id="2047720"/>
    <lineage>
        <taxon>Bacteria</taxon>
        <taxon>Pseudomonadati</taxon>
        <taxon>Pseudomonadota</taxon>
        <taxon>Alphaproteobacteria</taxon>
        <taxon>Hyphomicrobiales</taxon>
        <taxon>Aurantimonadaceae</taxon>
        <taxon>Aurantimonas</taxon>
    </lineage>
</organism>
<evidence type="ECO:0000256" key="1">
    <source>
        <dbReference type="SAM" id="Coils"/>
    </source>
</evidence>
<dbReference type="InterPro" id="IPR045944">
    <property type="entry name" value="DUF6364"/>
</dbReference>
<dbReference type="AlphaFoldDB" id="A0A6L9ML18"/>
<sequence>MKNVTLAIDDATLDRARAYATKRGTTLNALVRQHLEQLGRNEERLDQAMRELRALSETTTARLGSGYRFDREDAYAERVLHRHERPDLRSDGKT</sequence>
<proteinExistence type="predicted"/>
<name>A0A6L9ML18_9HYPH</name>
<evidence type="ECO:0000313" key="3">
    <source>
        <dbReference type="Proteomes" id="UP000476332"/>
    </source>
</evidence>
<feature type="coiled-coil region" evidence="1">
    <location>
        <begin position="31"/>
        <end position="58"/>
    </location>
</feature>
<protein>
    <submittedName>
        <fullName evidence="2">MerR family transcriptional regulator</fullName>
    </submittedName>
</protein>
<keyword evidence="1" id="KW-0175">Coiled coil</keyword>
<dbReference type="Proteomes" id="UP000476332">
    <property type="component" value="Unassembled WGS sequence"/>
</dbReference>
<dbReference type="EMBL" id="JAAAMJ010000015">
    <property type="protein sequence ID" value="NDV88342.1"/>
    <property type="molecule type" value="Genomic_DNA"/>
</dbReference>
<accession>A0A6L9ML18</accession>
<dbReference type="Pfam" id="PF19891">
    <property type="entry name" value="DUF6364"/>
    <property type="match status" value="1"/>
</dbReference>
<reference evidence="2 3" key="1">
    <citation type="submission" date="2020-01" db="EMBL/GenBank/DDBJ databases">
        <title>Genomes of bacteria type strains.</title>
        <authorList>
            <person name="Chen J."/>
            <person name="Zhu S."/>
            <person name="Chen J."/>
        </authorList>
    </citation>
    <scope>NUCLEOTIDE SEQUENCE [LARGE SCALE GENOMIC DNA]</scope>
    <source>
        <strain evidence="2 3">KCTC 52919</strain>
    </source>
</reference>